<dbReference type="RefSeq" id="WP_165264772.1">
    <property type="nucleotide sequence ID" value="NZ_JAAKZY010000138.1"/>
</dbReference>
<proteinExistence type="predicted"/>
<accession>A0A6G4VE56</accession>
<sequence>MPDFVLIESSGPASGPAGARFLDDAATLARSGHPVRLVLVQEGVTAALPGERPELTEFLSYGSHGAELWVDRYSLTQRGLEAAQLPGQARLIGMDEVAGELLAPGTRVVWH</sequence>
<comment type="caution">
    <text evidence="1">The sequence shown here is derived from an EMBL/GenBank/DDBJ whole genome shotgun (WGS) entry which is preliminary data.</text>
</comment>
<dbReference type="Proteomes" id="UP000472335">
    <property type="component" value="Unassembled WGS sequence"/>
</dbReference>
<evidence type="ECO:0000313" key="2">
    <source>
        <dbReference type="Proteomes" id="UP000472335"/>
    </source>
</evidence>
<gene>
    <name evidence="1" type="ORF">G5C60_33440</name>
</gene>
<protein>
    <submittedName>
        <fullName evidence="1">DsrE family protein</fullName>
    </submittedName>
</protein>
<dbReference type="Gene3D" id="3.40.1260.10">
    <property type="entry name" value="DsrEFH-like"/>
    <property type="match status" value="1"/>
</dbReference>
<dbReference type="InterPro" id="IPR027396">
    <property type="entry name" value="DsrEFH-like"/>
</dbReference>
<dbReference type="SUPFAM" id="SSF75169">
    <property type="entry name" value="DsrEFH-like"/>
    <property type="match status" value="1"/>
</dbReference>
<dbReference type="EMBL" id="JAAKZY010000138">
    <property type="protein sequence ID" value="NGO12379.1"/>
    <property type="molecule type" value="Genomic_DNA"/>
</dbReference>
<dbReference type="InterPro" id="IPR003787">
    <property type="entry name" value="Sulphur_relay_DsrE/F-like"/>
</dbReference>
<evidence type="ECO:0000313" key="1">
    <source>
        <dbReference type="EMBL" id="NGO12379.1"/>
    </source>
</evidence>
<keyword evidence="2" id="KW-1185">Reference proteome</keyword>
<name>A0A6G4VE56_9ACTN</name>
<dbReference type="AlphaFoldDB" id="A0A6G4VE56"/>
<reference evidence="1 2" key="1">
    <citation type="submission" date="2020-02" db="EMBL/GenBank/DDBJ databases">
        <title>Whole-genome analyses of novel actinobacteria.</title>
        <authorList>
            <person name="Sahin N."/>
            <person name="Gencbay T."/>
        </authorList>
    </citation>
    <scope>NUCLEOTIDE SEQUENCE [LARGE SCALE GENOMIC DNA]</scope>
    <source>
        <strain evidence="1 2">HC44</strain>
    </source>
</reference>
<organism evidence="1 2">
    <name type="scientific">Streptomyces scabichelini</name>
    <dbReference type="NCBI Taxonomy" id="2711217"/>
    <lineage>
        <taxon>Bacteria</taxon>
        <taxon>Bacillati</taxon>
        <taxon>Actinomycetota</taxon>
        <taxon>Actinomycetes</taxon>
        <taxon>Kitasatosporales</taxon>
        <taxon>Streptomycetaceae</taxon>
        <taxon>Streptomyces</taxon>
    </lineage>
</organism>
<dbReference type="Pfam" id="PF02635">
    <property type="entry name" value="DsrE"/>
    <property type="match status" value="1"/>
</dbReference>